<dbReference type="OrthoDB" id="10007210at2759"/>
<keyword evidence="3" id="KW-1185">Reference proteome</keyword>
<feature type="region of interest" description="Disordered" evidence="1">
    <location>
        <begin position="1"/>
        <end position="24"/>
    </location>
</feature>
<dbReference type="AlphaFoldDB" id="A0A250X1W1"/>
<feature type="compositionally biased region" description="Polar residues" evidence="1">
    <location>
        <begin position="211"/>
        <end position="229"/>
    </location>
</feature>
<sequence>MTASKSRMQALGRQTQPLSPNDGNLSVPLRVFASEHNRPAATVKTLVQKHFGDEGALIIDSEAYKHETESARLHKAQDLLDFQTKEKGRSSISAKKLRLERLSLRSKDENVRERILRSKAFSANVLANNLGSCNIPCPKAPYGSKESVNPVIRTSAVDSDSYNNQLSDAFMPHATLSSWVLHSHQAYASQNPPAASSMDSLSHLRIAKGNGSMQSALSKPSMGGQSSLKTRVDGDFYSQQCSPTEGAGQHSDHEEVECMPCKSRSGSSDEASHEKDVSCSVSIDSSYYSGSVSSEVNSHYARRMCSRRGVYPKPSRESPESAKAATVMCASPDEGQQNKGVLLAAVTEHVSQEQEEIRGGDGRGSRTLGTDGKGARMRLLTHQSATMLCTSVEADGNVESCAKSASKSARHNEAPAETIIGESSGMQALIQRIEASVMLGDVRAREAHPTSAVKVVPLETSQYRKHQSAVGMLKTTTADAHVRTSDLAHSRIGSTSSGVVGSAGRPYNGGR</sequence>
<protein>
    <submittedName>
        <fullName evidence="2">Uncharacterized protein</fullName>
    </submittedName>
</protein>
<feature type="compositionally biased region" description="Basic and acidic residues" evidence="1">
    <location>
        <begin position="353"/>
        <end position="364"/>
    </location>
</feature>
<feature type="compositionally biased region" description="Low complexity" evidence="1">
    <location>
        <begin position="493"/>
        <end position="504"/>
    </location>
</feature>
<dbReference type="EMBL" id="BEGY01000021">
    <property type="protein sequence ID" value="GAX77058.1"/>
    <property type="molecule type" value="Genomic_DNA"/>
</dbReference>
<comment type="caution">
    <text evidence="2">The sequence shown here is derived from an EMBL/GenBank/DDBJ whole genome shotgun (WGS) entry which is preliminary data.</text>
</comment>
<accession>A0A250X1W1</accession>
<dbReference type="Proteomes" id="UP000232323">
    <property type="component" value="Unassembled WGS sequence"/>
</dbReference>
<evidence type="ECO:0000313" key="2">
    <source>
        <dbReference type="EMBL" id="GAX77058.1"/>
    </source>
</evidence>
<reference evidence="2 3" key="1">
    <citation type="submission" date="2017-08" db="EMBL/GenBank/DDBJ databases">
        <title>Acidophilic green algal genome provides insights into adaptation to an acidic environment.</title>
        <authorList>
            <person name="Hirooka S."/>
            <person name="Hirose Y."/>
            <person name="Kanesaki Y."/>
            <person name="Higuchi S."/>
            <person name="Fujiwara T."/>
            <person name="Onuma R."/>
            <person name="Era A."/>
            <person name="Ohbayashi R."/>
            <person name="Uzuka A."/>
            <person name="Nozaki H."/>
            <person name="Yoshikawa H."/>
            <person name="Miyagishima S.Y."/>
        </authorList>
    </citation>
    <scope>NUCLEOTIDE SEQUENCE [LARGE SCALE GENOMIC DNA]</scope>
    <source>
        <strain evidence="2 3">NIES-2499</strain>
    </source>
</reference>
<proteinExistence type="predicted"/>
<name>A0A250X1W1_9CHLO</name>
<evidence type="ECO:0000256" key="1">
    <source>
        <dbReference type="SAM" id="MobiDB-lite"/>
    </source>
</evidence>
<feature type="region of interest" description="Disordered" evidence="1">
    <location>
        <begin position="353"/>
        <end position="372"/>
    </location>
</feature>
<gene>
    <name evidence="2" type="ORF">CEUSTIGMA_g4504.t1</name>
</gene>
<feature type="region of interest" description="Disordered" evidence="1">
    <location>
        <begin position="211"/>
        <end position="230"/>
    </location>
</feature>
<evidence type="ECO:0000313" key="3">
    <source>
        <dbReference type="Proteomes" id="UP000232323"/>
    </source>
</evidence>
<feature type="region of interest" description="Disordered" evidence="1">
    <location>
        <begin position="488"/>
        <end position="511"/>
    </location>
</feature>
<organism evidence="2 3">
    <name type="scientific">Chlamydomonas eustigma</name>
    <dbReference type="NCBI Taxonomy" id="1157962"/>
    <lineage>
        <taxon>Eukaryota</taxon>
        <taxon>Viridiplantae</taxon>
        <taxon>Chlorophyta</taxon>
        <taxon>core chlorophytes</taxon>
        <taxon>Chlorophyceae</taxon>
        <taxon>CS clade</taxon>
        <taxon>Chlamydomonadales</taxon>
        <taxon>Chlamydomonadaceae</taxon>
        <taxon>Chlamydomonas</taxon>
    </lineage>
</organism>